<feature type="transmembrane region" description="Helical" evidence="1">
    <location>
        <begin position="211"/>
        <end position="231"/>
    </location>
</feature>
<feature type="transmembrane region" description="Helical" evidence="1">
    <location>
        <begin position="342"/>
        <end position="360"/>
    </location>
</feature>
<organism evidence="2 3">
    <name type="scientific">Sphingomonas colocasiae</name>
    <dbReference type="NCBI Taxonomy" id="1848973"/>
    <lineage>
        <taxon>Bacteria</taxon>
        <taxon>Pseudomonadati</taxon>
        <taxon>Pseudomonadota</taxon>
        <taxon>Alphaproteobacteria</taxon>
        <taxon>Sphingomonadales</taxon>
        <taxon>Sphingomonadaceae</taxon>
        <taxon>Sphingomonas</taxon>
    </lineage>
</organism>
<feature type="transmembrane region" description="Helical" evidence="1">
    <location>
        <begin position="112"/>
        <end position="134"/>
    </location>
</feature>
<dbReference type="PANTHER" id="PTHR36840">
    <property type="entry name" value="BLL5714 PROTEIN"/>
    <property type="match status" value="1"/>
</dbReference>
<keyword evidence="1" id="KW-1133">Transmembrane helix</keyword>
<evidence type="ECO:0000313" key="2">
    <source>
        <dbReference type="EMBL" id="MBY8824056.1"/>
    </source>
</evidence>
<dbReference type="RefSeq" id="WP_222991151.1">
    <property type="nucleotide sequence ID" value="NZ_JAINVV010000008.1"/>
</dbReference>
<comment type="caution">
    <text evidence="2">The sequence shown here is derived from an EMBL/GenBank/DDBJ whole genome shotgun (WGS) entry which is preliminary data.</text>
</comment>
<proteinExistence type="predicted"/>
<feature type="transmembrane region" description="Helical" evidence="1">
    <location>
        <begin position="281"/>
        <end position="300"/>
    </location>
</feature>
<keyword evidence="1" id="KW-0812">Transmembrane</keyword>
<reference evidence="2 3" key="1">
    <citation type="submission" date="2021-08" db="EMBL/GenBank/DDBJ databases">
        <authorList>
            <person name="Tuo L."/>
        </authorList>
    </citation>
    <scope>NUCLEOTIDE SEQUENCE [LARGE SCALE GENOMIC DNA]</scope>
    <source>
        <strain evidence="2 3">JCM 31229</strain>
    </source>
</reference>
<evidence type="ECO:0000313" key="3">
    <source>
        <dbReference type="Proteomes" id="UP000706039"/>
    </source>
</evidence>
<dbReference type="EMBL" id="JAINVV010000008">
    <property type="protein sequence ID" value="MBY8824056.1"/>
    <property type="molecule type" value="Genomic_DNA"/>
</dbReference>
<feature type="transmembrane region" description="Helical" evidence="1">
    <location>
        <begin position="21"/>
        <end position="41"/>
    </location>
</feature>
<feature type="transmembrane region" description="Helical" evidence="1">
    <location>
        <begin position="366"/>
        <end position="385"/>
    </location>
</feature>
<accession>A0ABS7PSA2</accession>
<dbReference type="Pfam" id="PF06772">
    <property type="entry name" value="LtrA"/>
    <property type="match status" value="1"/>
</dbReference>
<keyword evidence="3" id="KW-1185">Reference proteome</keyword>
<feature type="transmembrane region" description="Helical" evidence="1">
    <location>
        <begin position="237"/>
        <end position="260"/>
    </location>
</feature>
<name>A0ABS7PSA2_9SPHN</name>
<sequence>MADPAAQGLLRLRSHTHDDAKVGYVELFFDLVFVFAVTQLSHGLLAHLTPLGAVHTAMLLLAVWWVWIYTAWVTNWLDVERMAVRLLLFVLMGLGLLMSLSIPQAFGGRGTVFVAAFLTIQIARPLFMLAALRGRSPDNYRNFQRILIWALLSAPLWIGGALAEGQSRTLWWAAALAIDYAGPLLGFLVPGFGRTLTATWNVEGHHLAERCGLFVIIALGESVLITGATFAEVPWSGAEIAGFASAFLGTVAMWWIYFNVGAVRGSDRIAHHDDPGRMARLAYTYLHLPIVAGIIVSAAADELVLAHPVGHAAGMAVAAILGGPALYLLGNMAFKRTTAAHFPLSHMAGLAMIAGLAMVAGHMEPVALSVATTAILLLVAAWETLSFRRGAA</sequence>
<dbReference type="PANTHER" id="PTHR36840:SF1">
    <property type="entry name" value="BLL5714 PROTEIN"/>
    <property type="match status" value="1"/>
</dbReference>
<protein>
    <submittedName>
        <fullName evidence="2">Low temperature requirement protein A</fullName>
    </submittedName>
</protein>
<dbReference type="InterPro" id="IPR010640">
    <property type="entry name" value="Low_temperature_requirement_A"/>
</dbReference>
<keyword evidence="1" id="KW-0472">Membrane</keyword>
<feature type="transmembrane region" description="Helical" evidence="1">
    <location>
        <begin position="86"/>
        <end position="106"/>
    </location>
</feature>
<feature type="transmembrane region" description="Helical" evidence="1">
    <location>
        <begin position="146"/>
        <end position="163"/>
    </location>
</feature>
<evidence type="ECO:0000256" key="1">
    <source>
        <dbReference type="SAM" id="Phobius"/>
    </source>
</evidence>
<feature type="transmembrane region" description="Helical" evidence="1">
    <location>
        <begin position="169"/>
        <end position="190"/>
    </location>
</feature>
<gene>
    <name evidence="2" type="ORF">K7G82_17255</name>
</gene>
<feature type="transmembrane region" description="Helical" evidence="1">
    <location>
        <begin position="53"/>
        <end position="74"/>
    </location>
</feature>
<dbReference type="Proteomes" id="UP000706039">
    <property type="component" value="Unassembled WGS sequence"/>
</dbReference>
<feature type="transmembrane region" description="Helical" evidence="1">
    <location>
        <begin position="312"/>
        <end position="330"/>
    </location>
</feature>